<protein>
    <submittedName>
        <fullName evidence="2">Uncharacterized protein</fullName>
    </submittedName>
</protein>
<name>A0A914HNW8_GLORO</name>
<evidence type="ECO:0000313" key="2">
    <source>
        <dbReference type="WBParaSite" id="Gr19_v10_g3037.t1"/>
    </source>
</evidence>
<dbReference type="Proteomes" id="UP000887572">
    <property type="component" value="Unplaced"/>
</dbReference>
<keyword evidence="1" id="KW-1185">Reference proteome</keyword>
<organism evidence="1 2">
    <name type="scientific">Globodera rostochiensis</name>
    <name type="common">Golden nematode worm</name>
    <name type="synonym">Heterodera rostochiensis</name>
    <dbReference type="NCBI Taxonomy" id="31243"/>
    <lineage>
        <taxon>Eukaryota</taxon>
        <taxon>Metazoa</taxon>
        <taxon>Ecdysozoa</taxon>
        <taxon>Nematoda</taxon>
        <taxon>Chromadorea</taxon>
        <taxon>Rhabditida</taxon>
        <taxon>Tylenchina</taxon>
        <taxon>Tylenchomorpha</taxon>
        <taxon>Tylenchoidea</taxon>
        <taxon>Heteroderidae</taxon>
        <taxon>Heteroderinae</taxon>
        <taxon>Globodera</taxon>
    </lineage>
</organism>
<dbReference type="WBParaSite" id="Gr19_v10_g3037.t1">
    <property type="protein sequence ID" value="Gr19_v10_g3037.t1"/>
    <property type="gene ID" value="Gr19_v10_g3037"/>
</dbReference>
<dbReference type="AlphaFoldDB" id="A0A914HNW8"/>
<proteinExistence type="predicted"/>
<evidence type="ECO:0000313" key="1">
    <source>
        <dbReference type="Proteomes" id="UP000887572"/>
    </source>
</evidence>
<sequence length="79" mass="8623">MDSFMTGILWASPRHVTTNSRSLGPTMGCIHIGLATIHMPLNSLVGVYEGTFAYGNWGDFWGHEVEGCGHLSTIEKSKI</sequence>
<accession>A0A914HNW8</accession>
<reference evidence="2" key="1">
    <citation type="submission" date="2022-11" db="UniProtKB">
        <authorList>
            <consortium name="WormBaseParasite"/>
        </authorList>
    </citation>
    <scope>IDENTIFICATION</scope>
</reference>